<protein>
    <submittedName>
        <fullName evidence="2">Uncharacterized protein</fullName>
    </submittedName>
</protein>
<dbReference type="AlphaFoldDB" id="A0A1S0UC97"/>
<gene>
    <name evidence="2" type="ORF">LOAG_00901</name>
</gene>
<reference evidence="2" key="1">
    <citation type="submission" date="2012-04" db="EMBL/GenBank/DDBJ databases">
        <title>The Genome Sequence of Loa loa.</title>
        <authorList>
            <consortium name="The Broad Institute Genome Sequencing Platform"/>
            <consortium name="Broad Institute Genome Sequencing Center for Infectious Disease"/>
            <person name="Nutman T.B."/>
            <person name="Fink D.L."/>
            <person name="Russ C."/>
            <person name="Young S."/>
            <person name="Zeng Q."/>
            <person name="Gargeya S."/>
            <person name="Alvarado L."/>
            <person name="Berlin A."/>
            <person name="Chapman S.B."/>
            <person name="Chen Z."/>
            <person name="Freedman E."/>
            <person name="Gellesch M."/>
            <person name="Goldberg J."/>
            <person name="Griggs A."/>
            <person name="Gujja S."/>
            <person name="Heilman E.R."/>
            <person name="Heiman D."/>
            <person name="Howarth C."/>
            <person name="Mehta T."/>
            <person name="Neiman D."/>
            <person name="Pearson M."/>
            <person name="Roberts A."/>
            <person name="Saif S."/>
            <person name="Shea T."/>
            <person name="Shenoy N."/>
            <person name="Sisk P."/>
            <person name="Stolte C."/>
            <person name="Sykes S."/>
            <person name="White J."/>
            <person name="Yandava C."/>
            <person name="Haas B."/>
            <person name="Henn M.R."/>
            <person name="Nusbaum C."/>
            <person name="Birren B."/>
        </authorList>
    </citation>
    <scope>NUCLEOTIDE SEQUENCE [LARGE SCALE GENOMIC DNA]</scope>
</reference>
<name>A0A1S0UC97_LOALO</name>
<dbReference type="InParanoid" id="A0A1S0UC97"/>
<accession>A0A1S0UC97</accession>
<organism evidence="2">
    <name type="scientific">Loa loa</name>
    <name type="common">Eye worm</name>
    <name type="synonym">Filaria loa</name>
    <dbReference type="NCBI Taxonomy" id="7209"/>
    <lineage>
        <taxon>Eukaryota</taxon>
        <taxon>Metazoa</taxon>
        <taxon>Ecdysozoa</taxon>
        <taxon>Nematoda</taxon>
        <taxon>Chromadorea</taxon>
        <taxon>Rhabditida</taxon>
        <taxon>Spirurina</taxon>
        <taxon>Spiruromorpha</taxon>
        <taxon>Filarioidea</taxon>
        <taxon>Onchocercidae</taxon>
        <taxon>Loa</taxon>
    </lineage>
</organism>
<feature type="region of interest" description="Disordered" evidence="1">
    <location>
        <begin position="104"/>
        <end position="123"/>
    </location>
</feature>
<dbReference type="KEGG" id="loa:LOAG_00901"/>
<evidence type="ECO:0000313" key="2">
    <source>
        <dbReference type="EMBL" id="EFO27582.1"/>
    </source>
</evidence>
<dbReference type="GeneID" id="9938271"/>
<dbReference type="RefSeq" id="XP_003136489.1">
    <property type="nucleotide sequence ID" value="XM_003136441.1"/>
</dbReference>
<feature type="compositionally biased region" description="Polar residues" evidence="1">
    <location>
        <begin position="113"/>
        <end position="123"/>
    </location>
</feature>
<dbReference type="CTD" id="9938271"/>
<evidence type="ECO:0000256" key="1">
    <source>
        <dbReference type="SAM" id="MobiDB-lite"/>
    </source>
</evidence>
<dbReference type="EMBL" id="JH712072">
    <property type="protein sequence ID" value="EFO27582.1"/>
    <property type="molecule type" value="Genomic_DNA"/>
</dbReference>
<proteinExistence type="predicted"/>
<sequence>MYYNALNHKLQYSFRKVHSLQHILSPTKNEPLYLNHPQHRTNCQQTDSQLLSKITTMNLMETDRNPKHNWDITAVKMIKLRSEKNRTGNERHGKIVKYKDFRSKTKGYGKKTAINSSDGKSSW</sequence>